<reference evidence="1" key="1">
    <citation type="submission" date="2022-03" db="EMBL/GenBank/DDBJ databases">
        <authorList>
            <person name="Sayadi A."/>
        </authorList>
    </citation>
    <scope>NUCLEOTIDE SEQUENCE</scope>
</reference>
<dbReference type="EMBL" id="CAKOFQ010010545">
    <property type="protein sequence ID" value="CAH2019786.1"/>
    <property type="molecule type" value="Genomic_DNA"/>
</dbReference>
<comment type="caution">
    <text evidence="1">The sequence shown here is derived from an EMBL/GenBank/DDBJ whole genome shotgun (WGS) entry which is preliminary data.</text>
</comment>
<dbReference type="Proteomes" id="UP001152888">
    <property type="component" value="Unassembled WGS sequence"/>
</dbReference>
<dbReference type="AlphaFoldDB" id="A0A9P0QGR4"/>
<accession>A0A9P0QGR4</accession>
<gene>
    <name evidence="1" type="ORF">ACAOBT_LOCUS37404</name>
</gene>
<evidence type="ECO:0000313" key="1">
    <source>
        <dbReference type="EMBL" id="CAH2019786.1"/>
    </source>
</evidence>
<sequence>MPTMIDSGEKVAIEVMRYYTLSKSRKLPKINALRSLRSKIHLLLINVNSCKNMYLF</sequence>
<evidence type="ECO:0000313" key="2">
    <source>
        <dbReference type="Proteomes" id="UP001152888"/>
    </source>
</evidence>
<name>A0A9P0QGR4_ACAOB</name>
<organism evidence="1 2">
    <name type="scientific">Acanthoscelides obtectus</name>
    <name type="common">Bean weevil</name>
    <name type="synonym">Bruchus obtectus</name>
    <dbReference type="NCBI Taxonomy" id="200917"/>
    <lineage>
        <taxon>Eukaryota</taxon>
        <taxon>Metazoa</taxon>
        <taxon>Ecdysozoa</taxon>
        <taxon>Arthropoda</taxon>
        <taxon>Hexapoda</taxon>
        <taxon>Insecta</taxon>
        <taxon>Pterygota</taxon>
        <taxon>Neoptera</taxon>
        <taxon>Endopterygota</taxon>
        <taxon>Coleoptera</taxon>
        <taxon>Polyphaga</taxon>
        <taxon>Cucujiformia</taxon>
        <taxon>Chrysomeloidea</taxon>
        <taxon>Chrysomelidae</taxon>
        <taxon>Bruchinae</taxon>
        <taxon>Bruchini</taxon>
        <taxon>Acanthoscelides</taxon>
    </lineage>
</organism>
<keyword evidence="2" id="KW-1185">Reference proteome</keyword>
<proteinExistence type="predicted"/>
<protein>
    <submittedName>
        <fullName evidence="1">Uncharacterized protein</fullName>
    </submittedName>
</protein>